<dbReference type="Proteomes" id="UP001430953">
    <property type="component" value="Unassembled WGS sequence"/>
</dbReference>
<organism evidence="2 3">
    <name type="scientific">Cardiocondyla obscurior</name>
    <dbReference type="NCBI Taxonomy" id="286306"/>
    <lineage>
        <taxon>Eukaryota</taxon>
        <taxon>Metazoa</taxon>
        <taxon>Ecdysozoa</taxon>
        <taxon>Arthropoda</taxon>
        <taxon>Hexapoda</taxon>
        <taxon>Insecta</taxon>
        <taxon>Pterygota</taxon>
        <taxon>Neoptera</taxon>
        <taxon>Endopterygota</taxon>
        <taxon>Hymenoptera</taxon>
        <taxon>Apocrita</taxon>
        <taxon>Aculeata</taxon>
        <taxon>Formicoidea</taxon>
        <taxon>Formicidae</taxon>
        <taxon>Myrmicinae</taxon>
        <taxon>Cardiocondyla</taxon>
    </lineage>
</organism>
<protein>
    <submittedName>
        <fullName evidence="2">Uncharacterized protein</fullName>
    </submittedName>
</protein>
<feature type="coiled-coil region" evidence="1">
    <location>
        <begin position="66"/>
        <end position="93"/>
    </location>
</feature>
<keyword evidence="3" id="KW-1185">Reference proteome</keyword>
<name>A0AAW2FY68_9HYME</name>
<dbReference type="EMBL" id="JADYXP020000007">
    <property type="protein sequence ID" value="KAL0120378.1"/>
    <property type="molecule type" value="Genomic_DNA"/>
</dbReference>
<reference evidence="2 3" key="1">
    <citation type="submission" date="2023-03" db="EMBL/GenBank/DDBJ databases">
        <title>High recombination rates correlate with genetic variation in Cardiocondyla obscurior ants.</title>
        <authorList>
            <person name="Errbii M."/>
        </authorList>
    </citation>
    <scope>NUCLEOTIDE SEQUENCE [LARGE SCALE GENOMIC DNA]</scope>
    <source>
        <strain evidence="2">Alpha-2009</strain>
        <tissue evidence="2">Whole body</tissue>
    </source>
</reference>
<gene>
    <name evidence="2" type="ORF">PUN28_008208</name>
</gene>
<comment type="caution">
    <text evidence="2">The sequence shown here is derived from an EMBL/GenBank/DDBJ whole genome shotgun (WGS) entry which is preliminary data.</text>
</comment>
<dbReference type="AlphaFoldDB" id="A0AAW2FY68"/>
<evidence type="ECO:0000313" key="2">
    <source>
        <dbReference type="EMBL" id="KAL0120378.1"/>
    </source>
</evidence>
<accession>A0AAW2FY68</accession>
<evidence type="ECO:0000256" key="1">
    <source>
        <dbReference type="SAM" id="Coils"/>
    </source>
</evidence>
<proteinExistence type="predicted"/>
<sequence length="154" mass="17927">MTRAALPVHTYRGLTATEERIEIVKKKIEVENGRNKEKKWRRIKEKVSKIEKKQRSDKEKDSKGVKIEIREKIKKLDRKVEKKETEKKRKNVVIRRMKTGEKMQDCVKEVDKILKEIRAEVKVKGIRCCIVAGVIGVCYGQLVIGDNVAGVWNK</sequence>
<evidence type="ECO:0000313" key="3">
    <source>
        <dbReference type="Proteomes" id="UP001430953"/>
    </source>
</evidence>
<keyword evidence="1" id="KW-0175">Coiled coil</keyword>